<protein>
    <submittedName>
        <fullName evidence="2">Uncharacterized protein</fullName>
    </submittedName>
</protein>
<feature type="compositionally biased region" description="Basic and acidic residues" evidence="1">
    <location>
        <begin position="1"/>
        <end position="12"/>
    </location>
</feature>
<evidence type="ECO:0000256" key="1">
    <source>
        <dbReference type="SAM" id="MobiDB-lite"/>
    </source>
</evidence>
<evidence type="ECO:0000313" key="2">
    <source>
        <dbReference type="EMBL" id="MCE7010950.1"/>
    </source>
</evidence>
<organism evidence="2 3">
    <name type="scientific">Kibdelosporangium philippinense</name>
    <dbReference type="NCBI Taxonomy" id="211113"/>
    <lineage>
        <taxon>Bacteria</taxon>
        <taxon>Bacillati</taxon>
        <taxon>Actinomycetota</taxon>
        <taxon>Actinomycetes</taxon>
        <taxon>Pseudonocardiales</taxon>
        <taxon>Pseudonocardiaceae</taxon>
        <taxon>Kibdelosporangium</taxon>
    </lineage>
</organism>
<dbReference type="RefSeq" id="WP_233733239.1">
    <property type="nucleotide sequence ID" value="NZ_JAJVCN010000004.1"/>
</dbReference>
<dbReference type="Proteomes" id="UP001521150">
    <property type="component" value="Unassembled WGS sequence"/>
</dbReference>
<name>A0ABS8ZT92_9PSEU</name>
<accession>A0ABS8ZT92</accession>
<feature type="region of interest" description="Disordered" evidence="1">
    <location>
        <begin position="1"/>
        <end position="60"/>
    </location>
</feature>
<proteinExistence type="predicted"/>
<dbReference type="EMBL" id="JAJVCN010000004">
    <property type="protein sequence ID" value="MCE7010950.1"/>
    <property type="molecule type" value="Genomic_DNA"/>
</dbReference>
<comment type="caution">
    <text evidence="2">The sequence shown here is derived from an EMBL/GenBank/DDBJ whole genome shotgun (WGS) entry which is preliminary data.</text>
</comment>
<evidence type="ECO:0000313" key="3">
    <source>
        <dbReference type="Proteomes" id="UP001521150"/>
    </source>
</evidence>
<gene>
    <name evidence="2" type="ORF">LWC34_50330</name>
</gene>
<keyword evidence="3" id="KW-1185">Reference proteome</keyword>
<sequence>MSRRPEIDKDTAESMEEDADFAGEHTKPTFADEDSPEKAADESVPEGQGGMDMKQQLRPD</sequence>
<reference evidence="2 3" key="1">
    <citation type="submission" date="2021-12" db="EMBL/GenBank/DDBJ databases">
        <title>Genome sequence of Kibdelosporangium philippinense ATCC 49844.</title>
        <authorList>
            <person name="Fedorov E.A."/>
            <person name="Omeragic M."/>
            <person name="Shalygina K.F."/>
            <person name="Maclea K.S."/>
        </authorList>
    </citation>
    <scope>NUCLEOTIDE SEQUENCE [LARGE SCALE GENOMIC DNA]</scope>
    <source>
        <strain evidence="2 3">ATCC 49844</strain>
    </source>
</reference>